<organism evidence="3 4">
    <name type="scientific">Vibrio panuliri</name>
    <dbReference type="NCBI Taxonomy" id="1381081"/>
    <lineage>
        <taxon>Bacteria</taxon>
        <taxon>Pseudomonadati</taxon>
        <taxon>Pseudomonadota</taxon>
        <taxon>Gammaproteobacteria</taxon>
        <taxon>Vibrionales</taxon>
        <taxon>Vibrionaceae</taxon>
        <taxon>Vibrio</taxon>
    </lineage>
</organism>
<evidence type="ECO:0000256" key="1">
    <source>
        <dbReference type="ARBA" id="ARBA00008791"/>
    </source>
</evidence>
<dbReference type="EMBL" id="MJMJ01000012">
    <property type="protein sequence ID" value="OLQ90578.1"/>
    <property type="molecule type" value="Genomic_DNA"/>
</dbReference>
<dbReference type="STRING" id="1381081.BIY22_06185"/>
<evidence type="ECO:0000313" key="4">
    <source>
        <dbReference type="Proteomes" id="UP000186313"/>
    </source>
</evidence>
<dbReference type="RefSeq" id="WP_075708330.1">
    <property type="nucleotide sequence ID" value="NZ_MJMJ01000012.1"/>
</dbReference>
<accession>A0A1Q9HJQ7</accession>
<gene>
    <name evidence="3" type="ORF">BIY22_06185</name>
</gene>
<dbReference type="InterPro" id="IPR006015">
    <property type="entry name" value="Universal_stress_UspA"/>
</dbReference>
<protein>
    <submittedName>
        <fullName evidence="3">Universal stress protein</fullName>
    </submittedName>
</protein>
<feature type="domain" description="UspA" evidence="2">
    <location>
        <begin position="4"/>
        <end position="141"/>
    </location>
</feature>
<reference evidence="3 4" key="1">
    <citation type="submission" date="2016-09" db="EMBL/GenBank/DDBJ databases">
        <title>Genomic Taxonomy of the Vibrionaceae.</title>
        <authorList>
            <person name="Gonzalez-Castillo A."/>
            <person name="Gomez-Gil B."/>
            <person name="Enciso-Ibarra K."/>
        </authorList>
    </citation>
    <scope>NUCLEOTIDE SEQUENCE [LARGE SCALE GENOMIC DNA]</scope>
    <source>
        <strain evidence="3 4">CAIM 703</strain>
    </source>
</reference>
<evidence type="ECO:0000259" key="2">
    <source>
        <dbReference type="Pfam" id="PF00582"/>
    </source>
</evidence>
<dbReference type="Gene3D" id="3.40.50.620">
    <property type="entry name" value="HUPs"/>
    <property type="match status" value="1"/>
</dbReference>
<evidence type="ECO:0000313" key="3">
    <source>
        <dbReference type="EMBL" id="OLQ90578.1"/>
    </source>
</evidence>
<proteinExistence type="inferred from homology"/>
<dbReference type="SUPFAM" id="SSF52402">
    <property type="entry name" value="Adenine nucleotide alpha hydrolases-like"/>
    <property type="match status" value="1"/>
</dbReference>
<comment type="caution">
    <text evidence="3">The sequence shown here is derived from an EMBL/GenBank/DDBJ whole genome shotgun (WGS) entry which is preliminary data.</text>
</comment>
<dbReference type="OrthoDB" id="9792500at2"/>
<name>A0A1Q9HJQ7_9VIBR</name>
<dbReference type="Pfam" id="PF00582">
    <property type="entry name" value="Usp"/>
    <property type="match status" value="1"/>
</dbReference>
<dbReference type="PRINTS" id="PR01438">
    <property type="entry name" value="UNVRSLSTRESS"/>
</dbReference>
<dbReference type="Proteomes" id="UP000186313">
    <property type="component" value="Unassembled WGS sequence"/>
</dbReference>
<sequence>MSLKRILMPVDLAYPDVVKKEVDMALKLIDEHGVIDMLYVDEARVHRSMVPTASGSAFSAQHQNAFDSVHTMLEMYVPKAHRGKAIVRNGVVFDEVVLQAKRSQVDAIVMASAKPKFRSYFLGSNAAKIVRHSHCSVFVVKDDPA</sequence>
<dbReference type="AlphaFoldDB" id="A0A1Q9HJQ7"/>
<dbReference type="InterPro" id="IPR006016">
    <property type="entry name" value="UspA"/>
</dbReference>
<dbReference type="CDD" id="cd00293">
    <property type="entry name" value="USP-like"/>
    <property type="match status" value="1"/>
</dbReference>
<dbReference type="InterPro" id="IPR014729">
    <property type="entry name" value="Rossmann-like_a/b/a_fold"/>
</dbReference>
<comment type="similarity">
    <text evidence="1">Belongs to the universal stress protein A family.</text>
</comment>